<dbReference type="EMBL" id="CP043875">
    <property type="protein sequence ID" value="WOF15922.1"/>
    <property type="molecule type" value="Genomic_DNA"/>
</dbReference>
<reference evidence="2 3" key="1">
    <citation type="submission" date="2019-09" db="EMBL/GenBank/DDBJ databases">
        <title>The complete genome of Methanoplanus sp. FWC-SCC4.</title>
        <authorList>
            <person name="Chen S.-C."/>
            <person name="Zhou Y.-Z."/>
            <person name="Lai M.-C."/>
        </authorList>
    </citation>
    <scope>NUCLEOTIDE SEQUENCE [LARGE SCALE GENOMIC DNA]</scope>
    <source>
        <strain evidence="2 3">FWC-SCC4</strain>
    </source>
</reference>
<dbReference type="AlphaFoldDB" id="A0AA97FBB1"/>
<accession>A0AA97FBB1</accession>
<feature type="domain" description="PAS" evidence="1">
    <location>
        <begin position="79"/>
        <end position="177"/>
    </location>
</feature>
<dbReference type="Gene3D" id="3.30.450.20">
    <property type="entry name" value="PAS domain"/>
    <property type="match status" value="1"/>
</dbReference>
<dbReference type="SUPFAM" id="SSF55785">
    <property type="entry name" value="PYP-like sensor domain (PAS domain)"/>
    <property type="match status" value="1"/>
</dbReference>
<dbReference type="Pfam" id="PF13426">
    <property type="entry name" value="PAS_9"/>
    <property type="match status" value="1"/>
</dbReference>
<dbReference type="KEGG" id="mefw:F1737_04025"/>
<evidence type="ECO:0000313" key="2">
    <source>
        <dbReference type="EMBL" id="WOF15922.1"/>
    </source>
</evidence>
<name>A0AA97FBB1_9EURY</name>
<dbReference type="InterPro" id="IPR035965">
    <property type="entry name" value="PAS-like_dom_sf"/>
</dbReference>
<dbReference type="RefSeq" id="WP_317137492.1">
    <property type="nucleotide sequence ID" value="NZ_CP043875.1"/>
</dbReference>
<proteinExistence type="predicted"/>
<protein>
    <submittedName>
        <fullName evidence="2">PAS domain-containing protein</fullName>
    </submittedName>
</protein>
<dbReference type="InterPro" id="IPR036390">
    <property type="entry name" value="WH_DNA-bd_sf"/>
</dbReference>
<sequence>MPKDQKEFIKIIEILKDNPRGMSVKQISEAIGVNRISVGHYLEIMNLQGQVDMESYGQAKVFFLSKRVPINELMDLSAESVILLDENKKIIRANTNFLNLLNLNEEKIKNKDFNSVIKKFGINIDENIEEAMKGNEINEEVSIKKPDSIRWYNTKIIPTVYLEGSPGLIIIFSDITDYKLSLEELRKSEKKLRTLIRELDLFLKSVENYEQINADIRNPLQTIVGITDLEGGENSNLIYDQAKKIDESLREINIGLREAEKIREFIKKHIKMDEYS</sequence>
<organism evidence="2 3">
    <name type="scientific">Methanochimaera problematica</name>
    <dbReference type="NCBI Taxonomy" id="2609417"/>
    <lineage>
        <taxon>Archaea</taxon>
        <taxon>Methanobacteriati</taxon>
        <taxon>Methanobacteriota</taxon>
        <taxon>Stenosarchaea group</taxon>
        <taxon>Methanomicrobia</taxon>
        <taxon>Methanomicrobiales</taxon>
        <taxon>Methanomicrobiaceae</taxon>
        <taxon>Methanochimaera</taxon>
    </lineage>
</organism>
<keyword evidence="3" id="KW-1185">Reference proteome</keyword>
<dbReference type="SUPFAM" id="SSF46785">
    <property type="entry name" value="Winged helix' DNA-binding domain"/>
    <property type="match status" value="1"/>
</dbReference>
<evidence type="ECO:0000313" key="3">
    <source>
        <dbReference type="Proteomes" id="UP001301797"/>
    </source>
</evidence>
<dbReference type="NCBIfam" id="TIGR00229">
    <property type="entry name" value="sensory_box"/>
    <property type="match status" value="1"/>
</dbReference>
<dbReference type="Gene3D" id="1.10.10.10">
    <property type="entry name" value="Winged helix-like DNA-binding domain superfamily/Winged helix DNA-binding domain"/>
    <property type="match status" value="1"/>
</dbReference>
<dbReference type="InterPro" id="IPR000014">
    <property type="entry name" value="PAS"/>
</dbReference>
<dbReference type="InterPro" id="IPR036388">
    <property type="entry name" value="WH-like_DNA-bd_sf"/>
</dbReference>
<gene>
    <name evidence="2" type="ORF">F1737_04025</name>
</gene>
<dbReference type="GeneID" id="85229307"/>
<dbReference type="Proteomes" id="UP001301797">
    <property type="component" value="Chromosome"/>
</dbReference>
<evidence type="ECO:0000259" key="1">
    <source>
        <dbReference type="Pfam" id="PF13426"/>
    </source>
</evidence>